<feature type="signal peptide" evidence="2">
    <location>
        <begin position="1"/>
        <end position="25"/>
    </location>
</feature>
<dbReference type="Proteomes" id="UP000085678">
    <property type="component" value="Unplaced"/>
</dbReference>
<feature type="region of interest" description="Disordered" evidence="1">
    <location>
        <begin position="411"/>
        <end position="431"/>
    </location>
</feature>
<keyword evidence="3" id="KW-1185">Reference proteome</keyword>
<feature type="compositionally biased region" description="Polar residues" evidence="1">
    <location>
        <begin position="413"/>
        <end position="428"/>
    </location>
</feature>
<gene>
    <name evidence="4" type="primary">LOC106151480</name>
</gene>
<name>A0A1S3H2G2_LINAN</name>
<evidence type="ECO:0000256" key="1">
    <source>
        <dbReference type="SAM" id="MobiDB-lite"/>
    </source>
</evidence>
<protein>
    <submittedName>
        <fullName evidence="4">Uncharacterized protein LOC106151480 isoform X1</fullName>
    </submittedName>
</protein>
<evidence type="ECO:0000313" key="4">
    <source>
        <dbReference type="RefSeq" id="XP_013380203.1"/>
    </source>
</evidence>
<organism evidence="3 4">
    <name type="scientific">Lingula anatina</name>
    <name type="common">Brachiopod</name>
    <name type="synonym">Lingula unguis</name>
    <dbReference type="NCBI Taxonomy" id="7574"/>
    <lineage>
        <taxon>Eukaryota</taxon>
        <taxon>Metazoa</taxon>
        <taxon>Spiralia</taxon>
        <taxon>Lophotrochozoa</taxon>
        <taxon>Brachiopoda</taxon>
        <taxon>Linguliformea</taxon>
        <taxon>Lingulata</taxon>
        <taxon>Lingulida</taxon>
        <taxon>Linguloidea</taxon>
        <taxon>Lingulidae</taxon>
        <taxon>Lingula</taxon>
    </lineage>
</organism>
<dbReference type="AlphaFoldDB" id="A0A1S3H2G2"/>
<keyword evidence="2" id="KW-0732">Signal</keyword>
<dbReference type="KEGG" id="lak:106151480"/>
<accession>A0A1S3H2G2</accession>
<sequence>MRIKGKKMVCLQLFLLLVVSSVTDSYEQSSSIDNGPLKEDPDGSTYDIFESLDDSNMNPALLKPKDGADTFFFKIKRYCSWCLRQTPPCSDAWKCMMYMEAMKWKRCIPCPSTLPGIQCDPSCQDTDTFKLPAKHSVYENSGAPAPDIAHCWNNCSATDGRIGCLYLCLAHQEIFNEIQEALLQSDENDMMNDKNEQKSLDRSDKKRGFPVFSGKRGFPVFSGKRGFPVFSGKRGFPVFSGKRGFPMFNGKRGFPMFSGKRGFPVFSGKRGFPVFSGKRGFPMFSGKRGFPMFSGKRGFPVFSGKRGFPIFGGKRGFPMFSAAGKRSFTPFVNEKGMELDKRGFPIFSAAGKRSFPLFLNEDGVELDKRGFPIFQKIKRGFPVFLHRRSLNEENKDQKQFLSNESREIEMVDTDQSTKNAAPTQNMSYDDSEPLSTLKRGFPISQLVLHHRGVGRMNKVTLPKPNIALSTIKGCLDVCKATSSAVFWLKNKVDCTSICSLHGSLTYRK</sequence>
<reference evidence="4" key="1">
    <citation type="submission" date="2025-08" db="UniProtKB">
        <authorList>
            <consortium name="RefSeq"/>
        </authorList>
    </citation>
    <scope>IDENTIFICATION</scope>
    <source>
        <tissue evidence="4">Gonads</tissue>
    </source>
</reference>
<feature type="chain" id="PRO_5010233655" evidence="2">
    <location>
        <begin position="26"/>
        <end position="508"/>
    </location>
</feature>
<proteinExistence type="predicted"/>
<dbReference type="RefSeq" id="XP_013380203.1">
    <property type="nucleotide sequence ID" value="XM_013524749.1"/>
</dbReference>
<dbReference type="OrthoDB" id="6157850at2759"/>
<dbReference type="GeneID" id="106151480"/>
<dbReference type="InParanoid" id="A0A1S3H2G2"/>
<evidence type="ECO:0000313" key="3">
    <source>
        <dbReference type="Proteomes" id="UP000085678"/>
    </source>
</evidence>
<evidence type="ECO:0000256" key="2">
    <source>
        <dbReference type="SAM" id="SignalP"/>
    </source>
</evidence>